<gene>
    <name evidence="4" type="ORF">SINC0208_LOCUS14615</name>
</gene>
<dbReference type="EMBL" id="HBIH01036579">
    <property type="protein sequence ID" value="CAE0333977.1"/>
    <property type="molecule type" value="Transcribed_RNA"/>
</dbReference>
<dbReference type="InterPro" id="IPR001147">
    <property type="entry name" value="Ribosomal_eL21"/>
</dbReference>
<dbReference type="PANTHER" id="PTHR20981">
    <property type="entry name" value="60S RIBOSOMAL PROTEIN L21"/>
    <property type="match status" value="1"/>
</dbReference>
<evidence type="ECO:0000256" key="1">
    <source>
        <dbReference type="ARBA" id="ARBA00008427"/>
    </source>
</evidence>
<dbReference type="GO" id="GO:0006412">
    <property type="term" value="P:translation"/>
    <property type="evidence" value="ECO:0007669"/>
    <property type="project" value="InterPro"/>
</dbReference>
<dbReference type="GO" id="GO:0005840">
    <property type="term" value="C:ribosome"/>
    <property type="evidence" value="ECO:0007669"/>
    <property type="project" value="UniProtKB-KW"/>
</dbReference>
<dbReference type="Pfam" id="PF01157">
    <property type="entry name" value="Ribosomal_L21e"/>
    <property type="match status" value="1"/>
</dbReference>
<evidence type="ECO:0000313" key="4">
    <source>
        <dbReference type="EMBL" id="CAE0333977.1"/>
    </source>
</evidence>
<dbReference type="SUPFAM" id="SSF50104">
    <property type="entry name" value="Translation proteins SH3-like domain"/>
    <property type="match status" value="1"/>
</dbReference>
<dbReference type="PROSITE" id="PS01171">
    <property type="entry name" value="RIBOSOMAL_L21E"/>
    <property type="match status" value="1"/>
</dbReference>
<dbReference type="Gene3D" id="6.10.250.3260">
    <property type="match status" value="1"/>
</dbReference>
<dbReference type="GO" id="GO:0003735">
    <property type="term" value="F:structural constituent of ribosome"/>
    <property type="evidence" value="ECO:0007669"/>
    <property type="project" value="InterPro"/>
</dbReference>
<dbReference type="Gene3D" id="2.30.30.70">
    <property type="entry name" value="Ribosomal protein L21"/>
    <property type="match status" value="1"/>
</dbReference>
<dbReference type="FunFam" id="2.30.30.70:FF:000001">
    <property type="entry name" value="60S ribosomal protein L21"/>
    <property type="match status" value="1"/>
</dbReference>
<dbReference type="FunFam" id="6.10.250.3260:FF:000002">
    <property type="entry name" value="60S ribosomal protein L21"/>
    <property type="match status" value="1"/>
</dbReference>
<protein>
    <recommendedName>
        <fullName evidence="5">60S ribosomal protein L21</fullName>
    </recommendedName>
</protein>
<evidence type="ECO:0000256" key="3">
    <source>
        <dbReference type="ARBA" id="ARBA00023274"/>
    </source>
</evidence>
<dbReference type="InterPro" id="IPR018259">
    <property type="entry name" value="Ribosomal_eL21_CS"/>
</dbReference>
<keyword evidence="2" id="KW-0689">Ribosomal protein</keyword>
<comment type="similarity">
    <text evidence="1">Belongs to the eukaryotic ribosomal protein eL21 family.</text>
</comment>
<organism evidence="4">
    <name type="scientific">Strombidium inclinatum</name>
    <dbReference type="NCBI Taxonomy" id="197538"/>
    <lineage>
        <taxon>Eukaryota</taxon>
        <taxon>Sar</taxon>
        <taxon>Alveolata</taxon>
        <taxon>Ciliophora</taxon>
        <taxon>Intramacronucleata</taxon>
        <taxon>Spirotrichea</taxon>
        <taxon>Oligotrichia</taxon>
        <taxon>Strombidiidae</taxon>
        <taxon>Strombidium</taxon>
    </lineage>
</organism>
<sequence length="158" mass="17795">MVHSHGVRARTRDLFAKPYKKHGAVPFSKYFQTHKVGDYVDVIADGSIHKGMPHKFYHGKTGRIFNVTASAVGVVVNKKVNGRIIPKRIHVRIEHVRKSRSRLAFVERVKANDAKKVAAKKEGKKISVKREPVGPSDAHVVAPEEVTVINPLKFRELY</sequence>
<name>A0A7S3N2K2_9SPIT</name>
<evidence type="ECO:0000256" key="2">
    <source>
        <dbReference type="ARBA" id="ARBA00022980"/>
    </source>
</evidence>
<accession>A0A7S3N2K2</accession>
<dbReference type="AlphaFoldDB" id="A0A7S3N2K2"/>
<keyword evidence="3" id="KW-0687">Ribonucleoprotein</keyword>
<reference evidence="4" key="1">
    <citation type="submission" date="2021-01" db="EMBL/GenBank/DDBJ databases">
        <authorList>
            <person name="Corre E."/>
            <person name="Pelletier E."/>
            <person name="Niang G."/>
            <person name="Scheremetjew M."/>
            <person name="Finn R."/>
            <person name="Kale V."/>
            <person name="Holt S."/>
            <person name="Cochrane G."/>
            <person name="Meng A."/>
            <person name="Brown T."/>
            <person name="Cohen L."/>
        </authorList>
    </citation>
    <scope>NUCLEOTIDE SEQUENCE</scope>
    <source>
        <strain evidence="4">S3</strain>
    </source>
</reference>
<proteinExistence type="inferred from homology"/>
<dbReference type="InterPro" id="IPR036948">
    <property type="entry name" value="Ribosomal_eL21_sf"/>
</dbReference>
<evidence type="ECO:0008006" key="5">
    <source>
        <dbReference type="Google" id="ProtNLM"/>
    </source>
</evidence>
<dbReference type="GO" id="GO:1990904">
    <property type="term" value="C:ribonucleoprotein complex"/>
    <property type="evidence" value="ECO:0007669"/>
    <property type="project" value="UniProtKB-KW"/>
</dbReference>
<dbReference type="InterPro" id="IPR008991">
    <property type="entry name" value="Translation_prot_SH3-like_sf"/>
</dbReference>